<organism evidence="2 3">
    <name type="scientific">Pseudoxanthomonas indica</name>
    <dbReference type="NCBI Taxonomy" id="428993"/>
    <lineage>
        <taxon>Bacteria</taxon>
        <taxon>Pseudomonadati</taxon>
        <taxon>Pseudomonadota</taxon>
        <taxon>Gammaproteobacteria</taxon>
        <taxon>Lysobacterales</taxon>
        <taxon>Lysobacteraceae</taxon>
        <taxon>Pseudoxanthomonas</taxon>
    </lineage>
</organism>
<evidence type="ECO:0000313" key="3">
    <source>
        <dbReference type="Proteomes" id="UP000190341"/>
    </source>
</evidence>
<proteinExistence type="predicted"/>
<evidence type="ECO:0000313" key="2">
    <source>
        <dbReference type="EMBL" id="SKC76535.1"/>
    </source>
</evidence>
<protein>
    <recommendedName>
        <fullName evidence="4">DUF3108 domain-containing protein</fullName>
    </recommendedName>
</protein>
<accession>A0A1T5LL66</accession>
<evidence type="ECO:0008006" key="4">
    <source>
        <dbReference type="Google" id="ProtNLM"/>
    </source>
</evidence>
<reference evidence="2 3" key="1">
    <citation type="submission" date="2017-02" db="EMBL/GenBank/DDBJ databases">
        <authorList>
            <person name="Peterson S.W."/>
        </authorList>
    </citation>
    <scope>NUCLEOTIDE SEQUENCE [LARGE SCALE GENOMIC DNA]</scope>
    <source>
        <strain evidence="2 3">P15</strain>
    </source>
</reference>
<keyword evidence="1" id="KW-0732">Signal</keyword>
<dbReference type="RefSeq" id="WP_139381560.1">
    <property type="nucleotide sequence ID" value="NZ_BMCL01000001.1"/>
</dbReference>
<feature type="chain" id="PRO_5010574655" description="DUF3108 domain-containing protein" evidence="1">
    <location>
        <begin position="27"/>
        <end position="244"/>
    </location>
</feature>
<dbReference type="AlphaFoldDB" id="A0A1T5LL66"/>
<dbReference type="EMBL" id="FUZV01000002">
    <property type="protein sequence ID" value="SKC76535.1"/>
    <property type="molecule type" value="Genomic_DNA"/>
</dbReference>
<dbReference type="STRING" id="428993.SAMN06296058_2675"/>
<gene>
    <name evidence="2" type="ORF">SAMN06296058_2675</name>
</gene>
<name>A0A1T5LL66_9GAMM</name>
<evidence type="ECO:0000256" key="1">
    <source>
        <dbReference type="SAM" id="SignalP"/>
    </source>
</evidence>
<sequence>MVSISARFALPRLAALLLLASSVAGAATLEPFVASYDAYREGKLAGSATMKVTQLADQDRWQVDLGVRGTHGLARLSGIHIQQSTLFDTPGDQFRPLSQATTQSALFTGKKVVGLYDWRALSAQWNGDLKKNRRAPIALEAGDMSSLLLNLAVIRDAEPGKQLHYRVVDFGKVRNYEYSVAAETEIVAVDDLSYDAMRVSRTNGGNDEMIFWVARGVPTPIRILQREDGQDKLDLRLIEYQGVP</sequence>
<keyword evidence="3" id="KW-1185">Reference proteome</keyword>
<dbReference type="Pfam" id="PF11306">
    <property type="entry name" value="DUF3108"/>
    <property type="match status" value="1"/>
</dbReference>
<dbReference type="InterPro" id="IPR021457">
    <property type="entry name" value="DUF3108"/>
</dbReference>
<dbReference type="OrthoDB" id="6007799at2"/>
<feature type="signal peptide" evidence="1">
    <location>
        <begin position="1"/>
        <end position="26"/>
    </location>
</feature>
<dbReference type="Proteomes" id="UP000190341">
    <property type="component" value="Unassembled WGS sequence"/>
</dbReference>